<comment type="caution">
    <text evidence="7">Lacks conserved residue(s) required for the propagation of feature annotation.</text>
</comment>
<keyword evidence="4 7" id="KW-0812">Transmembrane</keyword>
<accession>A0A4R5DNB3</accession>
<feature type="transmembrane region" description="Helical" evidence="7">
    <location>
        <begin position="138"/>
        <end position="158"/>
    </location>
</feature>
<comment type="subcellular location">
    <subcellularLocation>
        <location evidence="1 7">Cell membrane</location>
        <topology evidence="1 7">Multi-pass membrane protein</topology>
    </subcellularLocation>
</comment>
<evidence type="ECO:0000256" key="1">
    <source>
        <dbReference type="ARBA" id="ARBA00004651"/>
    </source>
</evidence>
<feature type="transmembrane region" description="Helical" evidence="7">
    <location>
        <begin position="103"/>
        <end position="126"/>
    </location>
</feature>
<evidence type="ECO:0000256" key="3">
    <source>
        <dbReference type="ARBA" id="ARBA00022475"/>
    </source>
</evidence>
<dbReference type="EMBL" id="SMKZ01000005">
    <property type="protein sequence ID" value="TDE13471.1"/>
    <property type="molecule type" value="Genomic_DNA"/>
</dbReference>
<evidence type="ECO:0000313" key="9">
    <source>
        <dbReference type="EMBL" id="TDE13471.1"/>
    </source>
</evidence>
<sequence length="173" mass="18270">MDGVTPFAAPESPFGLPLWLGIAVMFGIVVARAQATYWVGRAAGAGITRSRWGERIGRARLERAERFVARYGPAAVTLSFLTVGVQTAVNAVAGGTRMPFGRYLVAMLLGSAMWAVIWTVGGLGVIWGGIRLASASPWAAAAVVAAALVAAGLVVAVVRRRRQSKLIHDEEVR</sequence>
<keyword evidence="10" id="KW-1185">Reference proteome</keyword>
<dbReference type="RefSeq" id="WP_131892178.1">
    <property type="nucleotide sequence ID" value="NZ_SMKZ01000005.1"/>
</dbReference>
<feature type="transmembrane region" description="Helical" evidence="7">
    <location>
        <begin position="12"/>
        <end position="31"/>
    </location>
</feature>
<dbReference type="AlphaFoldDB" id="A0A4R5DNB3"/>
<evidence type="ECO:0000256" key="4">
    <source>
        <dbReference type="ARBA" id="ARBA00022692"/>
    </source>
</evidence>
<dbReference type="PANTHER" id="PTHR30353:SF0">
    <property type="entry name" value="TRANSMEMBRANE PROTEIN"/>
    <property type="match status" value="1"/>
</dbReference>
<name>A0A4R5DNB3_9ACTN</name>
<dbReference type="PANTHER" id="PTHR30353">
    <property type="entry name" value="INNER MEMBRANE PROTEIN DEDA-RELATED"/>
    <property type="match status" value="1"/>
</dbReference>
<keyword evidence="3 7" id="KW-1003">Cell membrane</keyword>
<dbReference type="InterPro" id="IPR032818">
    <property type="entry name" value="DedA-like"/>
</dbReference>
<keyword evidence="5 7" id="KW-1133">Transmembrane helix</keyword>
<dbReference type="InterPro" id="IPR032816">
    <property type="entry name" value="VTT_dom"/>
</dbReference>
<dbReference type="InParanoid" id="A0A4R5DNB3"/>
<dbReference type="GO" id="GO:0005886">
    <property type="term" value="C:plasma membrane"/>
    <property type="evidence" value="ECO:0007669"/>
    <property type="project" value="UniProtKB-SubCell"/>
</dbReference>
<evidence type="ECO:0000256" key="2">
    <source>
        <dbReference type="ARBA" id="ARBA00010792"/>
    </source>
</evidence>
<dbReference type="Pfam" id="PF09335">
    <property type="entry name" value="VTT_dom"/>
    <property type="match status" value="1"/>
</dbReference>
<dbReference type="OrthoDB" id="3426404at2"/>
<evidence type="ECO:0000256" key="5">
    <source>
        <dbReference type="ARBA" id="ARBA00022989"/>
    </source>
</evidence>
<comment type="similarity">
    <text evidence="2 7">Belongs to the DedA family.</text>
</comment>
<proteinExistence type="inferred from homology"/>
<protein>
    <submittedName>
        <fullName evidence="9">DedA family protein</fullName>
    </submittedName>
</protein>
<keyword evidence="6 7" id="KW-0472">Membrane</keyword>
<gene>
    <name evidence="9" type="ORF">E1269_05405</name>
</gene>
<feature type="domain" description="VTT" evidence="8">
    <location>
        <begin position="18"/>
        <end position="122"/>
    </location>
</feature>
<evidence type="ECO:0000313" key="10">
    <source>
        <dbReference type="Proteomes" id="UP000294739"/>
    </source>
</evidence>
<evidence type="ECO:0000259" key="8">
    <source>
        <dbReference type="Pfam" id="PF09335"/>
    </source>
</evidence>
<comment type="caution">
    <text evidence="9">The sequence shown here is derived from an EMBL/GenBank/DDBJ whole genome shotgun (WGS) entry which is preliminary data.</text>
</comment>
<organism evidence="9 10">
    <name type="scientific">Jiangella asiatica</name>
    <dbReference type="NCBI Taxonomy" id="2530372"/>
    <lineage>
        <taxon>Bacteria</taxon>
        <taxon>Bacillati</taxon>
        <taxon>Actinomycetota</taxon>
        <taxon>Actinomycetes</taxon>
        <taxon>Jiangellales</taxon>
        <taxon>Jiangellaceae</taxon>
        <taxon>Jiangella</taxon>
    </lineage>
</organism>
<reference evidence="9 10" key="1">
    <citation type="submission" date="2019-03" db="EMBL/GenBank/DDBJ databases">
        <title>Draft genome sequences of novel Actinobacteria.</title>
        <authorList>
            <person name="Sahin N."/>
            <person name="Ay H."/>
            <person name="Saygin H."/>
        </authorList>
    </citation>
    <scope>NUCLEOTIDE SEQUENCE [LARGE SCALE GENOMIC DNA]</scope>
    <source>
        <strain evidence="9 10">5K138</strain>
    </source>
</reference>
<dbReference type="Proteomes" id="UP000294739">
    <property type="component" value="Unassembled WGS sequence"/>
</dbReference>
<evidence type="ECO:0000256" key="7">
    <source>
        <dbReference type="RuleBase" id="RU367016"/>
    </source>
</evidence>
<evidence type="ECO:0000256" key="6">
    <source>
        <dbReference type="ARBA" id="ARBA00023136"/>
    </source>
</evidence>